<dbReference type="PRINTS" id="PR01348">
    <property type="entry name" value="ICLNCHANNEL"/>
</dbReference>
<evidence type="ECO:0000256" key="8">
    <source>
        <dbReference type="ARBA" id="ARBA00045890"/>
    </source>
</evidence>
<dbReference type="EMBL" id="JARO02003816">
    <property type="protein sequence ID" value="KPP69719.1"/>
    <property type="molecule type" value="Genomic_DNA"/>
</dbReference>
<dbReference type="GO" id="GO:0005886">
    <property type="term" value="C:plasma membrane"/>
    <property type="evidence" value="ECO:0007669"/>
    <property type="project" value="InterPro"/>
</dbReference>
<keyword evidence="5" id="KW-0963">Cytoplasm</keyword>
<feature type="region of interest" description="Disordered" evidence="9">
    <location>
        <begin position="108"/>
        <end position="143"/>
    </location>
</feature>
<evidence type="ECO:0000256" key="6">
    <source>
        <dbReference type="ARBA" id="ARBA00023242"/>
    </source>
</evidence>
<evidence type="ECO:0000313" key="10">
    <source>
        <dbReference type="EMBL" id="KPP69719.1"/>
    </source>
</evidence>
<feature type="compositionally biased region" description="Acidic residues" evidence="9">
    <location>
        <begin position="118"/>
        <end position="130"/>
    </location>
</feature>
<dbReference type="InterPro" id="IPR039924">
    <property type="entry name" value="ICln/Lot5/Saf5"/>
</dbReference>
<evidence type="ECO:0000256" key="1">
    <source>
        <dbReference type="ARBA" id="ARBA00004123"/>
    </source>
</evidence>
<feature type="compositionally biased region" description="Acidic residues" evidence="9">
    <location>
        <begin position="169"/>
        <end position="186"/>
    </location>
</feature>
<dbReference type="GO" id="GO:0034709">
    <property type="term" value="C:methylosome"/>
    <property type="evidence" value="ECO:0007669"/>
    <property type="project" value="InterPro"/>
</dbReference>
<organism evidence="10 11">
    <name type="scientific">Scleropages formosus</name>
    <name type="common">Asian bonytongue</name>
    <name type="synonym">Osteoglossum formosum</name>
    <dbReference type="NCBI Taxonomy" id="113540"/>
    <lineage>
        <taxon>Eukaryota</taxon>
        <taxon>Metazoa</taxon>
        <taxon>Chordata</taxon>
        <taxon>Craniata</taxon>
        <taxon>Vertebrata</taxon>
        <taxon>Euteleostomi</taxon>
        <taxon>Actinopterygii</taxon>
        <taxon>Neopterygii</taxon>
        <taxon>Teleostei</taxon>
        <taxon>Osteoglossocephala</taxon>
        <taxon>Osteoglossomorpha</taxon>
        <taxon>Osteoglossiformes</taxon>
        <taxon>Osteoglossidae</taxon>
        <taxon>Scleropages</taxon>
    </lineage>
</organism>
<dbReference type="GO" id="GO:0045292">
    <property type="term" value="P:mRNA cis splicing, via spliceosome"/>
    <property type="evidence" value="ECO:0007669"/>
    <property type="project" value="TreeGrafter"/>
</dbReference>
<dbReference type="PANTHER" id="PTHR21399:SF0">
    <property type="entry name" value="METHYLOSOME SUBUNIT PICLN"/>
    <property type="match status" value="1"/>
</dbReference>
<dbReference type="InterPro" id="IPR003521">
    <property type="entry name" value="ICln"/>
</dbReference>
<comment type="similarity">
    <text evidence="3">Belongs to the pICln (TC 1.A.47) family.</text>
</comment>
<dbReference type="GO" id="GO:0034715">
    <property type="term" value="C:pICln-Sm protein complex"/>
    <property type="evidence" value="ECO:0007669"/>
    <property type="project" value="InterPro"/>
</dbReference>
<dbReference type="GO" id="GO:0006884">
    <property type="term" value="P:cell volume homeostasis"/>
    <property type="evidence" value="ECO:0007669"/>
    <property type="project" value="InterPro"/>
</dbReference>
<dbReference type="PANTHER" id="PTHR21399">
    <property type="entry name" value="CHLORIDE CONDUCTANCE REGULATORY PROTEIN ICLN"/>
    <property type="match status" value="1"/>
</dbReference>
<sequence>MVLLRMVSPPCEGVRHEEPETTAFLDGKGLGSGTLCVAETYVTVLHLSRVLVAVLLLNARRRVSWFDGSGMGFSVEYPAISLHAISRDTSAHPQEHLYLMVNSRFHHEESDMRSQADEAQEEEEENESSDDSQSSSPITEIRFIPSDKSSLESMFSAMCECQALHPDPDDSDSDFEGDEYDVEEAG</sequence>
<dbReference type="AlphaFoldDB" id="A0A0P7V4M1"/>
<dbReference type="GO" id="GO:0005681">
    <property type="term" value="C:spliceosomal complex"/>
    <property type="evidence" value="ECO:0007669"/>
    <property type="project" value="TreeGrafter"/>
</dbReference>
<evidence type="ECO:0000313" key="11">
    <source>
        <dbReference type="Proteomes" id="UP000034805"/>
    </source>
</evidence>
<evidence type="ECO:0000256" key="3">
    <source>
        <dbReference type="ARBA" id="ARBA00007054"/>
    </source>
</evidence>
<name>A0A0P7V4M1_SCLFO</name>
<gene>
    <name evidence="10" type="ORF">Z043_111507</name>
</gene>
<evidence type="ECO:0000256" key="9">
    <source>
        <dbReference type="SAM" id="MobiDB-lite"/>
    </source>
</evidence>
<dbReference type="GO" id="GO:0000387">
    <property type="term" value="P:spliceosomal snRNP assembly"/>
    <property type="evidence" value="ECO:0007669"/>
    <property type="project" value="InterPro"/>
</dbReference>
<protein>
    <recommendedName>
        <fullName evidence="4">Methylosome subunit pICln</fullName>
    </recommendedName>
    <alternativeName>
        <fullName evidence="7">Chloride conductance regulatory protein ICln</fullName>
    </alternativeName>
</protein>
<reference evidence="10 11" key="1">
    <citation type="submission" date="2015-08" db="EMBL/GenBank/DDBJ databases">
        <title>The genome of the Asian arowana (Scleropages formosus).</title>
        <authorList>
            <person name="Tan M.H."/>
            <person name="Gan H.M."/>
            <person name="Croft L.J."/>
            <person name="Austin C.M."/>
        </authorList>
    </citation>
    <scope>NUCLEOTIDE SEQUENCE [LARGE SCALE GENOMIC DNA]</scope>
    <source>
        <strain evidence="10">Aro1</strain>
    </source>
</reference>
<accession>A0A0P7V4M1</accession>
<dbReference type="STRING" id="113540.ENSSFOP00015003556"/>
<evidence type="ECO:0000256" key="5">
    <source>
        <dbReference type="ARBA" id="ARBA00022490"/>
    </source>
</evidence>
<dbReference type="Pfam" id="PF03517">
    <property type="entry name" value="Voldacs"/>
    <property type="match status" value="1"/>
</dbReference>
<dbReference type="GO" id="GO:0006821">
    <property type="term" value="P:chloride transport"/>
    <property type="evidence" value="ECO:0007669"/>
    <property type="project" value="InterPro"/>
</dbReference>
<dbReference type="Proteomes" id="UP000034805">
    <property type="component" value="Unassembled WGS sequence"/>
</dbReference>
<comment type="caution">
    <text evidence="10">The sequence shown here is derived from an EMBL/GenBank/DDBJ whole genome shotgun (WGS) entry which is preliminary data.</text>
</comment>
<evidence type="ECO:0000256" key="4">
    <source>
        <dbReference type="ARBA" id="ARBA00015653"/>
    </source>
</evidence>
<comment type="function">
    <text evidence="8">Involved in both the assembly of spliceosomal snRNPs and the methylation of Sm proteins. Chaperone that regulates the assembly of spliceosomal U1, U2, U4 and U5 small nuclear ribonucleoproteins (snRNPs), the building blocks of the spliceosome, and thereby plays an important role in the splicing of cellular pre-mRNAs. Most spliceosomal snRNPs contain a common set of Sm proteins SNRPB, SNRPD1, SNRPD2, SNRPD3, SNRPE, SNRPF and SNRPG that assemble in a heptameric protein ring on the Sm site of the small nuclear RNA to form the core snRNP (Sm core). In the cytosol, the Sm proteins SNRPD1, SNRPD2, SNRPE, SNRPF and SNRPG are trapped in an inactive 6S pICln-Sm complex by the chaperone CLNS1A that controls the assembly of the core snRNP. Dissociation by the SMN complex of CLNS1A from the trapped Sm proteins and their transfer to an SMN-Sm complex triggers the assembly of core snRNPs and their transport to the nucleus.</text>
</comment>
<keyword evidence="6" id="KW-0539">Nucleus</keyword>
<proteinExistence type="inferred from homology"/>
<comment type="subcellular location">
    <subcellularLocation>
        <location evidence="2">Cytoplasm</location>
    </subcellularLocation>
    <subcellularLocation>
        <location evidence="1">Nucleus</location>
    </subcellularLocation>
</comment>
<evidence type="ECO:0000256" key="7">
    <source>
        <dbReference type="ARBA" id="ARBA00033090"/>
    </source>
</evidence>
<dbReference type="InterPro" id="IPR011993">
    <property type="entry name" value="PH-like_dom_sf"/>
</dbReference>
<dbReference type="Gene3D" id="2.30.29.30">
    <property type="entry name" value="Pleckstrin-homology domain (PH domain)/Phosphotyrosine-binding domain (PTB)"/>
    <property type="match status" value="1"/>
</dbReference>
<feature type="region of interest" description="Disordered" evidence="9">
    <location>
        <begin position="161"/>
        <end position="186"/>
    </location>
</feature>
<evidence type="ECO:0000256" key="2">
    <source>
        <dbReference type="ARBA" id="ARBA00004496"/>
    </source>
</evidence>
<dbReference type="GO" id="GO:0005829">
    <property type="term" value="C:cytosol"/>
    <property type="evidence" value="ECO:0007669"/>
    <property type="project" value="InterPro"/>
</dbReference>